<keyword evidence="2" id="KW-0378">Hydrolase</keyword>
<dbReference type="GO" id="GO:0016787">
    <property type="term" value="F:hydrolase activity"/>
    <property type="evidence" value="ECO:0007669"/>
    <property type="project" value="UniProtKB-KW"/>
</dbReference>
<reference evidence="2" key="1">
    <citation type="submission" date="2022-09" db="EMBL/GenBank/DDBJ databases">
        <title>Intensive care unit water sources are persistently colonized with multi-drug resistant bacteria and are the site of extensive horizontal gene transfer of antibiotic resistance genes.</title>
        <authorList>
            <person name="Diorio-Toth L."/>
        </authorList>
    </citation>
    <scope>NUCLEOTIDE SEQUENCE</scope>
    <source>
        <strain evidence="2">GD03863</strain>
    </source>
</reference>
<evidence type="ECO:0000313" key="3">
    <source>
        <dbReference type="Proteomes" id="UP001161137"/>
    </source>
</evidence>
<comment type="caution">
    <text evidence="2">The sequence shown here is derived from an EMBL/GenBank/DDBJ whole genome shotgun (WGS) entry which is preliminary data.</text>
</comment>
<dbReference type="InterPro" id="IPR002925">
    <property type="entry name" value="Dienelactn_hydro"/>
</dbReference>
<dbReference type="Gene3D" id="3.40.50.1820">
    <property type="entry name" value="alpha/beta hydrolase"/>
    <property type="match status" value="1"/>
</dbReference>
<dbReference type="AlphaFoldDB" id="A0AA42LMG9"/>
<accession>A0AA42LMG9</accession>
<organism evidence="2 3">
    <name type="scientific">Ectopseudomonas toyotomiensis</name>
    <dbReference type="NCBI Taxonomy" id="554344"/>
    <lineage>
        <taxon>Bacteria</taxon>
        <taxon>Pseudomonadati</taxon>
        <taxon>Pseudomonadota</taxon>
        <taxon>Gammaproteobacteria</taxon>
        <taxon>Pseudomonadales</taxon>
        <taxon>Pseudomonadaceae</taxon>
        <taxon>Ectopseudomonas</taxon>
    </lineage>
</organism>
<evidence type="ECO:0000313" key="2">
    <source>
        <dbReference type="EMBL" id="MDH0703575.1"/>
    </source>
</evidence>
<dbReference type="InterPro" id="IPR050261">
    <property type="entry name" value="FrsA_esterase"/>
</dbReference>
<dbReference type="PANTHER" id="PTHR22946:SF0">
    <property type="entry name" value="DIENELACTONE HYDROLASE DOMAIN-CONTAINING PROTEIN"/>
    <property type="match status" value="1"/>
</dbReference>
<proteinExistence type="predicted"/>
<dbReference type="PANTHER" id="PTHR22946">
    <property type="entry name" value="DIENELACTONE HYDROLASE DOMAIN-CONTAINING PROTEIN-RELATED"/>
    <property type="match status" value="1"/>
</dbReference>
<evidence type="ECO:0000259" key="1">
    <source>
        <dbReference type="Pfam" id="PF01738"/>
    </source>
</evidence>
<gene>
    <name evidence="2" type="ORF">N5D41_18985</name>
</gene>
<feature type="domain" description="Dienelactone hydrolase" evidence="1">
    <location>
        <begin position="24"/>
        <end position="234"/>
    </location>
</feature>
<dbReference type="EMBL" id="JAOCDH010000024">
    <property type="protein sequence ID" value="MDH0703575.1"/>
    <property type="molecule type" value="Genomic_DNA"/>
</dbReference>
<name>A0AA42LMG9_9GAMM</name>
<dbReference type="SUPFAM" id="SSF53474">
    <property type="entry name" value="alpha/beta-Hydrolases"/>
    <property type="match status" value="1"/>
</dbReference>
<protein>
    <submittedName>
        <fullName evidence="2">Dienelactone hydrolase family protein</fullName>
    </submittedName>
</protein>
<dbReference type="InterPro" id="IPR029058">
    <property type="entry name" value="AB_hydrolase_fold"/>
</dbReference>
<dbReference type="Pfam" id="PF01738">
    <property type="entry name" value="DLH"/>
    <property type="match status" value="1"/>
</dbReference>
<sequence>MCDSGSVVMQRLDYQGSDGVSLVAQLVLPAGDGPFPGVLVAHEWWGNTDYPRSRARQLAAQGYAALTVDLYGQGRATASPDEARVWMLDALAQPQRLRMRFEAGLALLRHQPQISAQQIAAIGYCFGGRVVLDMARQGLDLVGVVSFHGLLGTDTPAVPDAVTAAILVAHGDADELVTESDVARFEVEMQQAGVQYSLKRYPGAPHAYSNPASPNYRKAADQRAWADLTEFLQRLFD</sequence>
<dbReference type="Proteomes" id="UP001161137">
    <property type="component" value="Unassembled WGS sequence"/>
</dbReference>
<dbReference type="RefSeq" id="WP_196460075.1">
    <property type="nucleotide sequence ID" value="NZ_JACFYY010000013.1"/>
</dbReference>